<evidence type="ECO:0000256" key="6">
    <source>
        <dbReference type="ARBA" id="ARBA00020653"/>
    </source>
</evidence>
<dbReference type="PANTHER" id="PTHR11236:SF48">
    <property type="entry name" value="ISOCHORISMATE SYNTHASE MENF"/>
    <property type="match status" value="1"/>
</dbReference>
<feature type="domain" description="Chorismate-utilising enzyme C-terminal" evidence="16">
    <location>
        <begin position="223"/>
        <end position="476"/>
    </location>
</feature>
<comment type="subunit">
    <text evidence="4 15">Heterotetramer consisting of two non-identical subunits: a beta subunit (TrpG) and a large alpha subunit (TrpE).</text>
</comment>
<evidence type="ECO:0000256" key="14">
    <source>
        <dbReference type="ARBA" id="ARBA00047683"/>
    </source>
</evidence>
<accession>A0AAE3VGJ0</accession>
<evidence type="ECO:0000259" key="16">
    <source>
        <dbReference type="Pfam" id="PF00425"/>
    </source>
</evidence>
<dbReference type="AlphaFoldDB" id="A0AAE3VGJ0"/>
<dbReference type="Pfam" id="PF04715">
    <property type="entry name" value="Anth_synt_I_N"/>
    <property type="match status" value="1"/>
</dbReference>
<dbReference type="EMBL" id="JAUSVL010000001">
    <property type="protein sequence ID" value="MDQ0289883.1"/>
    <property type="molecule type" value="Genomic_DNA"/>
</dbReference>
<keyword evidence="10 15" id="KW-0460">Magnesium</keyword>
<proteinExistence type="inferred from homology"/>
<evidence type="ECO:0000256" key="5">
    <source>
        <dbReference type="ARBA" id="ARBA00012266"/>
    </source>
</evidence>
<evidence type="ECO:0000256" key="10">
    <source>
        <dbReference type="ARBA" id="ARBA00022842"/>
    </source>
</evidence>
<protein>
    <recommendedName>
        <fullName evidence="6 15">Anthranilate synthase component 1</fullName>
        <ecNumber evidence="5 15">4.1.3.27</ecNumber>
    </recommendedName>
</protein>
<dbReference type="GO" id="GO:0000162">
    <property type="term" value="P:L-tryptophan biosynthetic process"/>
    <property type="evidence" value="ECO:0007669"/>
    <property type="project" value="UniProtKB-KW"/>
</dbReference>
<evidence type="ECO:0000256" key="4">
    <source>
        <dbReference type="ARBA" id="ARBA00011575"/>
    </source>
</evidence>
<dbReference type="PRINTS" id="PR00095">
    <property type="entry name" value="ANTSNTHASEI"/>
</dbReference>
<dbReference type="Pfam" id="PF00425">
    <property type="entry name" value="Chorismate_bind"/>
    <property type="match status" value="1"/>
</dbReference>
<evidence type="ECO:0000256" key="13">
    <source>
        <dbReference type="ARBA" id="ARBA00025634"/>
    </source>
</evidence>
<comment type="cofactor">
    <cofactor evidence="1 15">
        <name>Mg(2+)</name>
        <dbReference type="ChEBI" id="CHEBI:18420"/>
    </cofactor>
</comment>
<comment type="similarity">
    <text evidence="3 15">Belongs to the anthranilate synthase component I family.</text>
</comment>
<dbReference type="GO" id="GO:0046872">
    <property type="term" value="F:metal ion binding"/>
    <property type="evidence" value="ECO:0007669"/>
    <property type="project" value="UniProtKB-KW"/>
</dbReference>
<dbReference type="RefSeq" id="WP_307261326.1">
    <property type="nucleotide sequence ID" value="NZ_JAUSVL010000001.1"/>
</dbReference>
<dbReference type="InterPro" id="IPR005256">
    <property type="entry name" value="Anth_synth_I_PabB"/>
</dbReference>
<dbReference type="InterPro" id="IPR019999">
    <property type="entry name" value="Anth_synth_I-like"/>
</dbReference>
<keyword evidence="9 15" id="KW-0822">Tryptophan biosynthesis</keyword>
<name>A0AAE3VGJ0_9BACT</name>
<dbReference type="Gene3D" id="3.60.120.10">
    <property type="entry name" value="Anthranilate synthase"/>
    <property type="match status" value="1"/>
</dbReference>
<gene>
    <name evidence="15" type="primary">trpE</name>
    <name evidence="18" type="ORF">J3R75_001990</name>
</gene>
<keyword evidence="11 15" id="KW-0057">Aromatic amino acid biosynthesis</keyword>
<evidence type="ECO:0000256" key="11">
    <source>
        <dbReference type="ARBA" id="ARBA00023141"/>
    </source>
</evidence>
<feature type="domain" description="Anthranilate synthase component I N-terminal" evidence="17">
    <location>
        <begin position="28"/>
        <end position="166"/>
    </location>
</feature>
<evidence type="ECO:0000259" key="17">
    <source>
        <dbReference type="Pfam" id="PF04715"/>
    </source>
</evidence>
<dbReference type="SUPFAM" id="SSF56322">
    <property type="entry name" value="ADC synthase"/>
    <property type="match status" value="1"/>
</dbReference>
<evidence type="ECO:0000256" key="7">
    <source>
        <dbReference type="ARBA" id="ARBA00022605"/>
    </source>
</evidence>
<dbReference type="PANTHER" id="PTHR11236">
    <property type="entry name" value="AMINOBENZOATE/ANTHRANILATE SYNTHASE"/>
    <property type="match status" value="1"/>
</dbReference>
<dbReference type="Proteomes" id="UP001238163">
    <property type="component" value="Unassembled WGS sequence"/>
</dbReference>
<comment type="function">
    <text evidence="13 15">Part of a heterotetrameric complex that catalyzes the two-step biosynthesis of anthranilate, an intermediate in the biosynthesis of L-tryptophan. In the first step, the glutamine-binding beta subunit (TrpG) of anthranilate synthase (AS) provides the glutamine amidotransferase activity which generates ammonia as a substrate that, along with chorismate, is used in the second step, catalyzed by the large alpha subunit of AS (TrpE) to produce anthranilate. In the absence of TrpG, TrpE can synthesize anthranilate directly from chorismate and high concentrations of ammonia.</text>
</comment>
<keyword evidence="12 15" id="KW-0456">Lyase</keyword>
<evidence type="ECO:0000313" key="18">
    <source>
        <dbReference type="EMBL" id="MDQ0289883.1"/>
    </source>
</evidence>
<organism evidence="18 19">
    <name type="scientific">Oligosphaera ethanolica</name>
    <dbReference type="NCBI Taxonomy" id="760260"/>
    <lineage>
        <taxon>Bacteria</taxon>
        <taxon>Pseudomonadati</taxon>
        <taxon>Lentisphaerota</taxon>
        <taxon>Oligosphaeria</taxon>
        <taxon>Oligosphaerales</taxon>
        <taxon>Oligosphaeraceae</taxon>
        <taxon>Oligosphaera</taxon>
    </lineage>
</organism>
<evidence type="ECO:0000256" key="2">
    <source>
        <dbReference type="ARBA" id="ARBA00004873"/>
    </source>
</evidence>
<evidence type="ECO:0000256" key="9">
    <source>
        <dbReference type="ARBA" id="ARBA00022822"/>
    </source>
</evidence>
<reference evidence="18" key="1">
    <citation type="submission" date="2023-07" db="EMBL/GenBank/DDBJ databases">
        <title>Genomic Encyclopedia of Type Strains, Phase IV (KMG-IV): sequencing the most valuable type-strain genomes for metagenomic binning, comparative biology and taxonomic classification.</title>
        <authorList>
            <person name="Goeker M."/>
        </authorList>
    </citation>
    <scope>NUCLEOTIDE SEQUENCE</scope>
    <source>
        <strain evidence="18">DSM 24202</strain>
    </source>
</reference>
<dbReference type="InterPro" id="IPR006805">
    <property type="entry name" value="Anth_synth_I_N"/>
</dbReference>
<dbReference type="EC" id="4.1.3.27" evidence="5 15"/>
<dbReference type="GO" id="GO:0004049">
    <property type="term" value="F:anthranilate synthase activity"/>
    <property type="evidence" value="ECO:0007669"/>
    <property type="project" value="UniProtKB-EC"/>
</dbReference>
<keyword evidence="8 15" id="KW-0479">Metal-binding</keyword>
<evidence type="ECO:0000313" key="19">
    <source>
        <dbReference type="Proteomes" id="UP001238163"/>
    </source>
</evidence>
<evidence type="ECO:0000256" key="15">
    <source>
        <dbReference type="RuleBase" id="RU364045"/>
    </source>
</evidence>
<comment type="caution">
    <text evidence="18">The sequence shown here is derived from an EMBL/GenBank/DDBJ whole genome shotgun (WGS) entry which is preliminary data.</text>
</comment>
<comment type="pathway">
    <text evidence="2 15">Amino-acid biosynthesis; L-tryptophan biosynthesis; L-tryptophan from chorismate: step 1/5.</text>
</comment>
<dbReference type="NCBIfam" id="TIGR00564">
    <property type="entry name" value="trpE_most"/>
    <property type="match status" value="1"/>
</dbReference>
<dbReference type="InterPro" id="IPR015890">
    <property type="entry name" value="Chorismate_C"/>
</dbReference>
<keyword evidence="19" id="KW-1185">Reference proteome</keyword>
<comment type="catalytic activity">
    <reaction evidence="14 15">
        <text>chorismate + L-glutamine = anthranilate + pyruvate + L-glutamate + H(+)</text>
        <dbReference type="Rhea" id="RHEA:21732"/>
        <dbReference type="ChEBI" id="CHEBI:15361"/>
        <dbReference type="ChEBI" id="CHEBI:15378"/>
        <dbReference type="ChEBI" id="CHEBI:16567"/>
        <dbReference type="ChEBI" id="CHEBI:29748"/>
        <dbReference type="ChEBI" id="CHEBI:29985"/>
        <dbReference type="ChEBI" id="CHEBI:58359"/>
        <dbReference type="EC" id="4.1.3.27"/>
    </reaction>
</comment>
<evidence type="ECO:0000256" key="3">
    <source>
        <dbReference type="ARBA" id="ARBA00009562"/>
    </source>
</evidence>
<sequence length="497" mass="54550">MLKPSYKEFEALAKGHDMVPVYSECLADLETPVSVLSRFVGDEQVLLLESVEGGERFGRYSFIGVNPHGVFTVAGGKASYEENGVRRELAHEGNALNALRQVVGGRRVAPTPGLPPLFGGALGYIGYEAVNLFEELPPPKSAPGTPDSVFMVTDEMIVFDNVMHTIKVMICVRTEDYATLRDAYDDAAVRAEVLMKRIEVPCRVRREAPLAGTLPRLESNMRREDFCAMVDKAREYIRQGEVIQVVLSQRFSAPAVSSPLQIYRALRLINPSPYTFFLKLGGLVLAGSSPETMVKLEHGRSSLRPIAGTRRRGKTQAEDSAMADELLSDEKERAEHLMLVDLGRNDLGRTAVPNSVQVKTFMSVERYSHVMHLVSDVDAMIDPKADALDLIRTTFPAGTLSGAPKIRAMELINELEPGPRGVYGGGVGYLSYNGNMDLAITIRTIEMRDNMIYIQVGAGIVYDSVPENEYEETINKAKGLFKAVNLAAKGFALGDEG</sequence>
<dbReference type="InterPro" id="IPR005801">
    <property type="entry name" value="ADC_synthase"/>
</dbReference>
<evidence type="ECO:0000256" key="8">
    <source>
        <dbReference type="ARBA" id="ARBA00022723"/>
    </source>
</evidence>
<evidence type="ECO:0000256" key="1">
    <source>
        <dbReference type="ARBA" id="ARBA00001946"/>
    </source>
</evidence>
<evidence type="ECO:0000256" key="12">
    <source>
        <dbReference type="ARBA" id="ARBA00023239"/>
    </source>
</evidence>
<keyword evidence="7 15" id="KW-0028">Amino-acid biosynthesis</keyword>